<dbReference type="SUPFAM" id="SSF50475">
    <property type="entry name" value="FMN-binding split barrel"/>
    <property type="match status" value="1"/>
</dbReference>
<dbReference type="Pfam" id="PF13560">
    <property type="entry name" value="HTH_31"/>
    <property type="match status" value="1"/>
</dbReference>
<dbReference type="OrthoDB" id="7062584at2"/>
<dbReference type="InterPro" id="IPR010982">
    <property type="entry name" value="Lambda_DNA-bd_dom_sf"/>
</dbReference>
<dbReference type="EMBL" id="RPFW01000002">
    <property type="protein sequence ID" value="TVZ05309.1"/>
    <property type="molecule type" value="Genomic_DNA"/>
</dbReference>
<proteinExistence type="predicted"/>
<dbReference type="Gene3D" id="1.10.260.40">
    <property type="entry name" value="lambda repressor-like DNA-binding domains"/>
    <property type="match status" value="1"/>
</dbReference>
<accession>A0A6P2C1M7</accession>
<dbReference type="SMART" id="SM00530">
    <property type="entry name" value="HTH_XRE"/>
    <property type="match status" value="1"/>
</dbReference>
<dbReference type="Pfam" id="PF12900">
    <property type="entry name" value="Pyridox_ox_2"/>
    <property type="match status" value="1"/>
</dbReference>
<dbReference type="Proteomes" id="UP000460272">
    <property type="component" value="Unassembled WGS sequence"/>
</dbReference>
<evidence type="ECO:0000259" key="1">
    <source>
        <dbReference type="PROSITE" id="PS50943"/>
    </source>
</evidence>
<reference evidence="2 3" key="1">
    <citation type="submission" date="2018-11" db="EMBL/GenBank/DDBJ databases">
        <title>Trebonia kvetii gen.nov., sp.nov., a novel acidophilic actinobacterium, and proposal of the new actinobacterial family Treboniaceae fam. nov.</title>
        <authorList>
            <person name="Rapoport D."/>
            <person name="Sagova-Mareckova M."/>
            <person name="Sedlacek I."/>
            <person name="Provaznik J."/>
            <person name="Kralova S."/>
            <person name="Pavlinic D."/>
            <person name="Benes V."/>
            <person name="Kopecky J."/>
        </authorList>
    </citation>
    <scope>NUCLEOTIDE SEQUENCE [LARGE SCALE GENOMIC DNA]</scope>
    <source>
        <strain evidence="2 3">15Tr583</strain>
    </source>
</reference>
<evidence type="ECO:0000313" key="2">
    <source>
        <dbReference type="EMBL" id="TVZ05309.1"/>
    </source>
</evidence>
<evidence type="ECO:0000313" key="3">
    <source>
        <dbReference type="Proteomes" id="UP000460272"/>
    </source>
</evidence>
<dbReference type="InterPro" id="IPR012349">
    <property type="entry name" value="Split_barrel_FMN-bd"/>
</dbReference>
<dbReference type="InterPro" id="IPR024747">
    <property type="entry name" value="Pyridox_Oxase-rel"/>
</dbReference>
<keyword evidence="3" id="KW-1185">Reference proteome</keyword>
<name>A0A6P2C1M7_9ACTN</name>
<dbReference type="SUPFAM" id="SSF47413">
    <property type="entry name" value="lambda repressor-like DNA-binding domains"/>
    <property type="match status" value="1"/>
</dbReference>
<dbReference type="PROSITE" id="PS50943">
    <property type="entry name" value="HTH_CROC1"/>
    <property type="match status" value="1"/>
</dbReference>
<dbReference type="AlphaFoldDB" id="A0A6P2C1M7"/>
<dbReference type="CDD" id="cd00093">
    <property type="entry name" value="HTH_XRE"/>
    <property type="match status" value="1"/>
</dbReference>
<protein>
    <submittedName>
        <fullName evidence="2">Helix-turn-helix domain-containing protein</fullName>
    </submittedName>
</protein>
<comment type="caution">
    <text evidence="2">The sequence shown here is derived from an EMBL/GenBank/DDBJ whole genome shotgun (WGS) entry which is preliminary data.</text>
</comment>
<dbReference type="InterPro" id="IPR001387">
    <property type="entry name" value="Cro/C1-type_HTH"/>
</dbReference>
<dbReference type="RefSeq" id="WP_145853012.1">
    <property type="nucleotide sequence ID" value="NZ_RPFW01000002.1"/>
</dbReference>
<feature type="domain" description="HTH cro/C1-type" evidence="1">
    <location>
        <begin position="33"/>
        <end position="87"/>
    </location>
</feature>
<organism evidence="2 3">
    <name type="scientific">Trebonia kvetii</name>
    <dbReference type="NCBI Taxonomy" id="2480626"/>
    <lineage>
        <taxon>Bacteria</taxon>
        <taxon>Bacillati</taxon>
        <taxon>Actinomycetota</taxon>
        <taxon>Actinomycetes</taxon>
        <taxon>Streptosporangiales</taxon>
        <taxon>Treboniaceae</taxon>
        <taxon>Trebonia</taxon>
    </lineage>
</organism>
<gene>
    <name evidence="2" type="ORF">EAS64_12095</name>
</gene>
<sequence length="239" mass="25770">MTVSQAHDVIARAGGELGDWPAPANPGDLSRRLASRRAELRLTLSQVALRAGVEPRYLKYLENFPGHPSPATLRQLATALRTTPAALLGAGQEAPPGRNPSGACWGSAGQMERIVRADCYRLLGPQGIGRLAFDTAAGLAVLPVNYSVVQSTIVIRTGTGSLIAGHSDGPVSFEADHFDLELGQGWSVLVRGEAHRVLQPGEQRNLRERCDLRPWPAGEHDLFVRIVPVQISGRRIRSQ</sequence>
<dbReference type="GO" id="GO:0003677">
    <property type="term" value="F:DNA binding"/>
    <property type="evidence" value="ECO:0007669"/>
    <property type="project" value="InterPro"/>
</dbReference>
<dbReference type="Gene3D" id="2.30.110.10">
    <property type="entry name" value="Electron Transport, Fmn-binding Protein, Chain A"/>
    <property type="match status" value="1"/>
</dbReference>